<evidence type="ECO:0000256" key="3">
    <source>
        <dbReference type="ARBA" id="ARBA00023125"/>
    </source>
</evidence>
<dbReference type="GO" id="GO:0003700">
    <property type="term" value="F:DNA-binding transcription factor activity"/>
    <property type="evidence" value="ECO:0007669"/>
    <property type="project" value="InterPro"/>
</dbReference>
<dbReference type="InterPro" id="IPR036388">
    <property type="entry name" value="WH-like_DNA-bd_sf"/>
</dbReference>
<organism evidence="6 7">
    <name type="scientific">Cupriavidus campinensis</name>
    <dbReference type="NCBI Taxonomy" id="151783"/>
    <lineage>
        <taxon>Bacteria</taxon>
        <taxon>Pseudomonadati</taxon>
        <taxon>Pseudomonadota</taxon>
        <taxon>Betaproteobacteria</taxon>
        <taxon>Burkholderiales</taxon>
        <taxon>Burkholderiaceae</taxon>
        <taxon>Cupriavidus</taxon>
    </lineage>
</organism>
<name>A0AAE9L5L8_9BURK</name>
<evidence type="ECO:0000313" key="7">
    <source>
        <dbReference type="Proteomes" id="UP001056132"/>
    </source>
</evidence>
<sequence>MRLSQLQDFIAVAESGSIRAGAKARDVSAPAITKSIRQLEEELHVPLLTRTTRGVVLSRFGEAFLRRARLIATEARKATEEMTQMLGTRNGVVRIGATGGPANLLLPAVLKRFRTQHPDVQVCIDSGVYPEHLADLRAGVMDMAVSPIPDEGIEREFVCEPLYNNDSVVVAHQEHPLRHARTLRELVGSDWVLTGRRMQGPGAAILDAFRAQDLPLPRVAVRCDTIGMIQTLLQDRSLLCLLPRQLVPGRLATAGLVALPIEDPLPSHAVSLIYRADSPMTPVAEQFATLLRREVHYLSKMPDSPLRRQVPNPAPAARATPIPIAPIAPMVAG</sequence>
<dbReference type="InterPro" id="IPR000847">
    <property type="entry name" value="LysR_HTH_N"/>
</dbReference>
<dbReference type="PROSITE" id="PS50931">
    <property type="entry name" value="HTH_LYSR"/>
    <property type="match status" value="1"/>
</dbReference>
<protein>
    <submittedName>
        <fullName evidence="6">LysR family transcriptional regulator</fullName>
    </submittedName>
</protein>
<dbReference type="KEGG" id="ccam:M5D45_21940"/>
<dbReference type="RefSeq" id="WP_244844520.1">
    <property type="nucleotide sequence ID" value="NZ_CAJPVH010000004.1"/>
</dbReference>
<reference evidence="6" key="1">
    <citation type="journal article" date="2022" name="Microbiol. Resour. Announc.">
        <title>Genome Sequence of Cupriavidus campinensis Strain G5, a Member of a Bacterial Consortium Capable of Polyethylene Degradation.</title>
        <authorList>
            <person name="Schneider B."/>
            <person name="Pfeiffer F."/>
            <person name="Dyall-Smith M."/>
            <person name="Kunte H.J."/>
        </authorList>
    </citation>
    <scope>NUCLEOTIDE SEQUENCE</scope>
    <source>
        <strain evidence="6">G5</strain>
    </source>
</reference>
<evidence type="ECO:0000256" key="2">
    <source>
        <dbReference type="ARBA" id="ARBA00023015"/>
    </source>
</evidence>
<dbReference type="PANTHER" id="PTHR30419:SF8">
    <property type="entry name" value="NITROGEN ASSIMILATION TRANSCRIPTIONAL ACTIVATOR-RELATED"/>
    <property type="match status" value="1"/>
</dbReference>
<dbReference type="PANTHER" id="PTHR30419">
    <property type="entry name" value="HTH-TYPE TRANSCRIPTIONAL REGULATOR YBHD"/>
    <property type="match status" value="1"/>
</dbReference>
<dbReference type="AlphaFoldDB" id="A0AAE9L5L8"/>
<keyword evidence="3" id="KW-0238">DNA-binding</keyword>
<dbReference type="Pfam" id="PF03466">
    <property type="entry name" value="LysR_substrate"/>
    <property type="match status" value="1"/>
</dbReference>
<evidence type="ECO:0000256" key="4">
    <source>
        <dbReference type="ARBA" id="ARBA00023163"/>
    </source>
</evidence>
<evidence type="ECO:0000256" key="1">
    <source>
        <dbReference type="ARBA" id="ARBA00009437"/>
    </source>
</evidence>
<evidence type="ECO:0000259" key="5">
    <source>
        <dbReference type="PROSITE" id="PS50931"/>
    </source>
</evidence>
<dbReference type="EMBL" id="CP097331">
    <property type="protein sequence ID" value="URF07826.1"/>
    <property type="molecule type" value="Genomic_DNA"/>
</dbReference>
<keyword evidence="4" id="KW-0804">Transcription</keyword>
<accession>A0AAE9L5L8</accession>
<dbReference type="Proteomes" id="UP001056132">
    <property type="component" value="Chromosome 2"/>
</dbReference>
<dbReference type="Gene3D" id="1.10.10.10">
    <property type="entry name" value="Winged helix-like DNA-binding domain superfamily/Winged helix DNA-binding domain"/>
    <property type="match status" value="1"/>
</dbReference>
<reference evidence="6" key="2">
    <citation type="submission" date="2022-05" db="EMBL/GenBank/DDBJ databases">
        <authorList>
            <person name="Kunte H.-J."/>
        </authorList>
    </citation>
    <scope>NUCLEOTIDE SEQUENCE</scope>
    <source>
        <strain evidence="6">G5</strain>
    </source>
</reference>
<dbReference type="FunFam" id="1.10.10.10:FF:000001">
    <property type="entry name" value="LysR family transcriptional regulator"/>
    <property type="match status" value="1"/>
</dbReference>
<dbReference type="InterPro" id="IPR036390">
    <property type="entry name" value="WH_DNA-bd_sf"/>
</dbReference>
<dbReference type="SUPFAM" id="SSF53850">
    <property type="entry name" value="Periplasmic binding protein-like II"/>
    <property type="match status" value="1"/>
</dbReference>
<feature type="domain" description="HTH lysR-type" evidence="5">
    <location>
        <begin position="1"/>
        <end position="58"/>
    </location>
</feature>
<dbReference type="GO" id="GO:0003677">
    <property type="term" value="F:DNA binding"/>
    <property type="evidence" value="ECO:0007669"/>
    <property type="project" value="UniProtKB-KW"/>
</dbReference>
<dbReference type="InterPro" id="IPR005119">
    <property type="entry name" value="LysR_subst-bd"/>
</dbReference>
<comment type="similarity">
    <text evidence="1">Belongs to the LysR transcriptional regulatory family.</text>
</comment>
<proteinExistence type="inferred from homology"/>
<gene>
    <name evidence="6" type="ORF">M5D45_21940</name>
</gene>
<dbReference type="Gene3D" id="3.40.190.10">
    <property type="entry name" value="Periplasmic binding protein-like II"/>
    <property type="match status" value="2"/>
</dbReference>
<dbReference type="GO" id="GO:0005829">
    <property type="term" value="C:cytosol"/>
    <property type="evidence" value="ECO:0007669"/>
    <property type="project" value="TreeGrafter"/>
</dbReference>
<keyword evidence="2" id="KW-0805">Transcription regulation</keyword>
<evidence type="ECO:0000313" key="6">
    <source>
        <dbReference type="EMBL" id="URF07826.1"/>
    </source>
</evidence>
<dbReference type="SUPFAM" id="SSF46785">
    <property type="entry name" value="Winged helix' DNA-binding domain"/>
    <property type="match status" value="1"/>
</dbReference>
<dbReference type="Pfam" id="PF00126">
    <property type="entry name" value="HTH_1"/>
    <property type="match status" value="1"/>
</dbReference>
<dbReference type="InterPro" id="IPR050950">
    <property type="entry name" value="HTH-type_LysR_regulators"/>
</dbReference>